<dbReference type="GO" id="GO:0005886">
    <property type="term" value="C:plasma membrane"/>
    <property type="evidence" value="ECO:0007669"/>
    <property type="project" value="UniProtKB-SubCell"/>
</dbReference>
<protein>
    <submittedName>
        <fullName evidence="8">FUSC family protein</fullName>
    </submittedName>
</protein>
<dbReference type="PANTHER" id="PTHR30509">
    <property type="entry name" value="P-HYDROXYBENZOIC ACID EFFLUX PUMP SUBUNIT-RELATED"/>
    <property type="match status" value="1"/>
</dbReference>
<evidence type="ECO:0000313" key="9">
    <source>
        <dbReference type="Proteomes" id="UP000315388"/>
    </source>
</evidence>
<feature type="transmembrane region" description="Helical" evidence="7">
    <location>
        <begin position="64"/>
        <end position="83"/>
    </location>
</feature>
<comment type="caution">
    <text evidence="8">The sequence shown here is derived from an EMBL/GenBank/DDBJ whole genome shotgun (WGS) entry which is preliminary data.</text>
</comment>
<feature type="transmembrane region" description="Helical" evidence="7">
    <location>
        <begin position="381"/>
        <end position="401"/>
    </location>
</feature>
<dbReference type="Proteomes" id="UP000315388">
    <property type="component" value="Unassembled WGS sequence"/>
</dbReference>
<accession>A0A502BJW0</accession>
<gene>
    <name evidence="8" type="ORF">FHY56_14720</name>
</gene>
<keyword evidence="3" id="KW-1003">Cell membrane</keyword>
<sequence>MSISRLARYGFDLPRLAYAGRTALAACLAFMIAWLLGLEHPQWAGMTVWAASQPTRGQLLEKSFFRFAGTISGTIVGILLVLASNIHPGLLVAGLALWVGLCAGIGNLQRGFVSYGTIMAGITAAMVALIDTGHPERVLHLGADRMATVLTGVVVALLVGLLFAPASAGTMLQVRVREVLADLMQALVDHCRGDGAEHHAAQRLLADMSMIEEILDQHGAGSLRARREARQTRRLLGAMIPVLIRLRSAAPDQSEACVEQLEQAVIALHSADLAAAREAMERGRAAVPGSDLAGVLGPLAAQLGDWERAEAAPTGAPEPVVLHRDWIGAREAMLRAMATIGMSGALWLVTGWSAGAYILLGLSLMLSMFSTFDSPATMMRSVFMGQGLGVIGALSCRWLVWPLAETEAGMIALTMPFILLGALLAGHRRTVTRSLDYNMVLLLMLQPSWPLVGSFGSSVLIGLSIVAAPVIAMFAYRMIYPAGLQRRIATLMTMMVHDVQDLAADPGALGRRSLWRARLYHRMLRLVRMAERSGRNDLPVLDGCLALLDLGHAVIHSHELLARSDITRGERRVLETALGRLQRLATAPERSCAILRQAAHRLSVPDAVIFKRAADALAGQAAFFRI</sequence>
<evidence type="ECO:0000256" key="5">
    <source>
        <dbReference type="ARBA" id="ARBA00022989"/>
    </source>
</evidence>
<evidence type="ECO:0000256" key="3">
    <source>
        <dbReference type="ARBA" id="ARBA00022475"/>
    </source>
</evidence>
<proteinExistence type="predicted"/>
<evidence type="ECO:0000256" key="2">
    <source>
        <dbReference type="ARBA" id="ARBA00022448"/>
    </source>
</evidence>
<feature type="transmembrane region" description="Helical" evidence="7">
    <location>
        <begin position="150"/>
        <end position="174"/>
    </location>
</feature>
<dbReference type="Pfam" id="PF04632">
    <property type="entry name" value="FUSC"/>
    <property type="match status" value="1"/>
</dbReference>
<feature type="transmembrane region" description="Helical" evidence="7">
    <location>
        <begin position="408"/>
        <end position="428"/>
    </location>
</feature>
<evidence type="ECO:0000256" key="4">
    <source>
        <dbReference type="ARBA" id="ARBA00022692"/>
    </source>
</evidence>
<feature type="transmembrane region" description="Helical" evidence="7">
    <location>
        <begin position="112"/>
        <end position="130"/>
    </location>
</feature>
<evidence type="ECO:0000256" key="6">
    <source>
        <dbReference type="ARBA" id="ARBA00023136"/>
    </source>
</evidence>
<name>A0A502BJW0_9HYPH</name>
<dbReference type="EMBL" id="VEWJ01000012">
    <property type="protein sequence ID" value="TPF74360.1"/>
    <property type="molecule type" value="Genomic_DNA"/>
</dbReference>
<dbReference type="AlphaFoldDB" id="A0A502BJW0"/>
<keyword evidence="2" id="KW-0813">Transport</keyword>
<keyword evidence="4 7" id="KW-0812">Transmembrane</keyword>
<dbReference type="PANTHER" id="PTHR30509:SF9">
    <property type="entry name" value="MULTIDRUG RESISTANCE PROTEIN MDTO"/>
    <property type="match status" value="1"/>
</dbReference>
<keyword evidence="5 7" id="KW-1133">Transmembrane helix</keyword>
<feature type="transmembrane region" description="Helical" evidence="7">
    <location>
        <begin position="448"/>
        <end position="476"/>
    </location>
</feature>
<dbReference type="GO" id="GO:0022857">
    <property type="term" value="F:transmembrane transporter activity"/>
    <property type="evidence" value="ECO:0007669"/>
    <property type="project" value="InterPro"/>
</dbReference>
<comment type="subcellular location">
    <subcellularLocation>
        <location evidence="1">Cell membrane</location>
        <topology evidence="1">Multi-pass membrane protein</topology>
    </subcellularLocation>
</comment>
<keyword evidence="9" id="KW-1185">Reference proteome</keyword>
<evidence type="ECO:0000256" key="7">
    <source>
        <dbReference type="SAM" id="Phobius"/>
    </source>
</evidence>
<dbReference type="RefSeq" id="WP_140905915.1">
    <property type="nucleotide sequence ID" value="NZ_JBHTMD010000011.1"/>
</dbReference>
<reference evidence="8 9" key="1">
    <citation type="journal article" date="2003" name="Int. J. Syst. Evol. Microbiol.">
        <title>Towards a standardized format for the description of a novel species (of an established genus): Ochrobactrum gallinifaecis sp. nov.</title>
        <authorList>
            <person name="Kampfer P."/>
            <person name="Buczolits S."/>
            <person name="Albrecht A."/>
            <person name="Busse H.J."/>
            <person name="Stackebrandt E."/>
        </authorList>
    </citation>
    <scope>NUCLEOTIDE SEQUENCE [LARGE SCALE GENOMIC DNA]</scope>
    <source>
        <strain evidence="8 9">ISO 196</strain>
    </source>
</reference>
<feature type="transmembrane region" description="Helical" evidence="7">
    <location>
        <begin position="345"/>
        <end position="369"/>
    </location>
</feature>
<keyword evidence="6 7" id="KW-0472">Membrane</keyword>
<dbReference type="InterPro" id="IPR006726">
    <property type="entry name" value="PHBA_efflux_AaeB/fusaric-R"/>
</dbReference>
<evidence type="ECO:0000313" key="8">
    <source>
        <dbReference type="EMBL" id="TPF74360.1"/>
    </source>
</evidence>
<organism evidence="8 9">
    <name type="scientific">Brucella gallinifaecis</name>
    <dbReference type="NCBI Taxonomy" id="215590"/>
    <lineage>
        <taxon>Bacteria</taxon>
        <taxon>Pseudomonadati</taxon>
        <taxon>Pseudomonadota</taxon>
        <taxon>Alphaproteobacteria</taxon>
        <taxon>Hyphomicrobiales</taxon>
        <taxon>Brucellaceae</taxon>
        <taxon>Brucella/Ochrobactrum group</taxon>
        <taxon>Brucella</taxon>
    </lineage>
</organism>
<dbReference type="OrthoDB" id="9807111at2"/>
<feature type="transmembrane region" description="Helical" evidence="7">
    <location>
        <begin position="89"/>
        <end position="105"/>
    </location>
</feature>
<feature type="transmembrane region" description="Helical" evidence="7">
    <location>
        <begin position="16"/>
        <end position="36"/>
    </location>
</feature>
<evidence type="ECO:0000256" key="1">
    <source>
        <dbReference type="ARBA" id="ARBA00004651"/>
    </source>
</evidence>